<dbReference type="AlphaFoldDB" id="A0A078F688"/>
<comment type="similarity">
    <text evidence="1">Belongs to the UDP-glycosyltransferase family.</text>
</comment>
<evidence type="ECO:0000313" key="3">
    <source>
        <dbReference type="EMBL" id="CDY09995.1"/>
    </source>
</evidence>
<dbReference type="Gramene" id="CDY09995">
    <property type="protein sequence ID" value="CDY09995"/>
    <property type="gene ID" value="GSBRNA2T00031774001"/>
</dbReference>
<dbReference type="SUPFAM" id="SSF53756">
    <property type="entry name" value="UDP-Glycosyltransferase/glycogen phosphorylase"/>
    <property type="match status" value="1"/>
</dbReference>
<dbReference type="PaxDb" id="3708-A0A078F688"/>
<keyword evidence="2" id="KW-0808">Transferase</keyword>
<dbReference type="PANTHER" id="PTHR48047:SF5">
    <property type="entry name" value="FLAVONOL 7-O-RHAMNOSYLTRANSFERASE"/>
    <property type="match status" value="1"/>
</dbReference>
<dbReference type="STRING" id="3708.A0A078F688"/>
<proteinExistence type="inferred from homology"/>
<dbReference type="PANTHER" id="PTHR48047">
    <property type="entry name" value="GLYCOSYLTRANSFERASE"/>
    <property type="match status" value="1"/>
</dbReference>
<evidence type="ECO:0000256" key="2">
    <source>
        <dbReference type="ARBA" id="ARBA00022676"/>
    </source>
</evidence>
<evidence type="ECO:0000256" key="1">
    <source>
        <dbReference type="ARBA" id="ARBA00009995"/>
    </source>
</evidence>
<dbReference type="EMBL" id="LK032000">
    <property type="protein sequence ID" value="CDY09995.1"/>
    <property type="molecule type" value="Genomic_DNA"/>
</dbReference>
<dbReference type="OMA" id="FLWNLEA"/>
<protein>
    <submittedName>
        <fullName evidence="3">BnaC08g44560D protein</fullName>
    </submittedName>
</protein>
<gene>
    <name evidence="3" type="primary">BnaC08g44560D</name>
    <name evidence="3" type="ORF">GSBRNA2T00031774001</name>
</gene>
<dbReference type="Gene3D" id="3.40.50.2000">
    <property type="entry name" value="Glycogen Phosphorylase B"/>
    <property type="match status" value="5"/>
</dbReference>
<dbReference type="Proteomes" id="UP000028999">
    <property type="component" value="Unassembled WGS sequence"/>
</dbReference>
<accession>A0A078F688</accession>
<dbReference type="GO" id="GO:0051555">
    <property type="term" value="P:flavonol biosynthetic process"/>
    <property type="evidence" value="ECO:0000318"/>
    <property type="project" value="GO_Central"/>
</dbReference>
<organism evidence="3 4">
    <name type="scientific">Brassica napus</name>
    <name type="common">Rape</name>
    <dbReference type="NCBI Taxonomy" id="3708"/>
    <lineage>
        <taxon>Eukaryota</taxon>
        <taxon>Viridiplantae</taxon>
        <taxon>Streptophyta</taxon>
        <taxon>Embryophyta</taxon>
        <taxon>Tracheophyta</taxon>
        <taxon>Spermatophyta</taxon>
        <taxon>Magnoliopsida</taxon>
        <taxon>eudicotyledons</taxon>
        <taxon>Gunneridae</taxon>
        <taxon>Pentapetalae</taxon>
        <taxon>rosids</taxon>
        <taxon>malvids</taxon>
        <taxon>Brassicales</taxon>
        <taxon>Brassicaceae</taxon>
        <taxon>Brassiceae</taxon>
        <taxon>Brassica</taxon>
    </lineage>
</organism>
<sequence>MTTTKKPHILVIPLPQFGHMLPHIDLTHQLLLRGATITVLVTPKSYPYLDPLRLHDPLVDFLNHQPPSDLPDVILGSSFLSPWINKVADAFPLKSICFLPINAHAISTLWGQEDRGFFDEFETATTESYGLVVNTFYELEPELVESVTAMFTTHHRRLAWLDTCSEDNSVVYIAFGSQIRLTVEQTAALAAALETSAMRFIWAVRDAAMKVNSGDNYGDDVDVIPAGFEERVKDKGVVMLAWPMQAGHFYNAKLLIDDLGVAARVGENKDSVPDSGKLARVLADSVKDDFPERVRLMKLREKGMEAIQEGGSSYNNLDELVAEMCV</sequence>
<evidence type="ECO:0000313" key="4">
    <source>
        <dbReference type="Proteomes" id="UP000028999"/>
    </source>
</evidence>
<keyword evidence="2" id="KW-0328">Glycosyltransferase</keyword>
<reference evidence="3 4" key="1">
    <citation type="journal article" date="2014" name="Science">
        <title>Plant genetics. Early allopolyploid evolution in the post-Neolithic Brassica napus oilseed genome.</title>
        <authorList>
            <person name="Chalhoub B."/>
            <person name="Denoeud F."/>
            <person name="Liu S."/>
            <person name="Parkin I.A."/>
            <person name="Tang H."/>
            <person name="Wang X."/>
            <person name="Chiquet J."/>
            <person name="Belcram H."/>
            <person name="Tong C."/>
            <person name="Samans B."/>
            <person name="Correa M."/>
            <person name="Da Silva C."/>
            <person name="Just J."/>
            <person name="Falentin C."/>
            <person name="Koh C.S."/>
            <person name="Le Clainche I."/>
            <person name="Bernard M."/>
            <person name="Bento P."/>
            <person name="Noel B."/>
            <person name="Labadie K."/>
            <person name="Alberti A."/>
            <person name="Charles M."/>
            <person name="Arnaud D."/>
            <person name="Guo H."/>
            <person name="Daviaud C."/>
            <person name="Alamery S."/>
            <person name="Jabbari K."/>
            <person name="Zhao M."/>
            <person name="Edger P.P."/>
            <person name="Chelaifa H."/>
            <person name="Tack D."/>
            <person name="Lassalle G."/>
            <person name="Mestiri I."/>
            <person name="Schnel N."/>
            <person name="Le Paslier M.C."/>
            <person name="Fan G."/>
            <person name="Renault V."/>
            <person name="Bayer P.E."/>
            <person name="Golicz A.A."/>
            <person name="Manoli S."/>
            <person name="Lee T.H."/>
            <person name="Thi V.H."/>
            <person name="Chalabi S."/>
            <person name="Hu Q."/>
            <person name="Fan C."/>
            <person name="Tollenaere R."/>
            <person name="Lu Y."/>
            <person name="Battail C."/>
            <person name="Shen J."/>
            <person name="Sidebottom C.H."/>
            <person name="Wang X."/>
            <person name="Canaguier A."/>
            <person name="Chauveau A."/>
            <person name="Berard A."/>
            <person name="Deniot G."/>
            <person name="Guan M."/>
            <person name="Liu Z."/>
            <person name="Sun F."/>
            <person name="Lim Y.P."/>
            <person name="Lyons E."/>
            <person name="Town C.D."/>
            <person name="Bancroft I."/>
            <person name="Wang X."/>
            <person name="Meng J."/>
            <person name="Ma J."/>
            <person name="Pires J.C."/>
            <person name="King G.J."/>
            <person name="Brunel D."/>
            <person name="Delourme R."/>
            <person name="Renard M."/>
            <person name="Aury J.M."/>
            <person name="Adams K.L."/>
            <person name="Batley J."/>
            <person name="Snowdon R.J."/>
            <person name="Tost J."/>
            <person name="Edwards D."/>
            <person name="Zhou Y."/>
            <person name="Hua W."/>
            <person name="Sharpe A.G."/>
            <person name="Paterson A.H."/>
            <person name="Guan C."/>
            <person name="Wincker P."/>
        </authorList>
    </citation>
    <scope>NUCLEOTIDE SEQUENCE [LARGE SCALE GENOMIC DNA]</scope>
    <source>
        <strain evidence="4">cv. Darmor-bzh</strain>
    </source>
</reference>
<keyword evidence="4" id="KW-1185">Reference proteome</keyword>
<dbReference type="GO" id="GO:0035251">
    <property type="term" value="F:UDP-glucosyltransferase activity"/>
    <property type="evidence" value="ECO:0000318"/>
    <property type="project" value="GO_Central"/>
</dbReference>
<name>A0A078F688_BRANA</name>